<evidence type="ECO:0000259" key="3">
    <source>
        <dbReference type="Pfam" id="PF21589"/>
    </source>
</evidence>
<feature type="domain" description="AP5B1 middle" evidence="2">
    <location>
        <begin position="259"/>
        <end position="404"/>
    </location>
</feature>
<evidence type="ECO:0000256" key="1">
    <source>
        <dbReference type="SAM" id="MobiDB-lite"/>
    </source>
</evidence>
<keyword evidence="6" id="KW-1185">Reference proteome</keyword>
<evidence type="ECO:0000313" key="6">
    <source>
        <dbReference type="Proteomes" id="UP001497512"/>
    </source>
</evidence>
<feature type="region of interest" description="Disordered" evidence="1">
    <location>
        <begin position="412"/>
        <end position="446"/>
    </location>
</feature>
<dbReference type="PANTHER" id="PTHR34033:SF1">
    <property type="entry name" value="AP-5 COMPLEX SUBUNIT BETA-1"/>
    <property type="match status" value="1"/>
</dbReference>
<proteinExistence type="predicted"/>
<dbReference type="InterPro" id="IPR048980">
    <property type="entry name" value="AP5B1_barrel"/>
</dbReference>
<evidence type="ECO:0000259" key="4">
    <source>
        <dbReference type="Pfam" id="PF21590"/>
    </source>
</evidence>
<dbReference type="Proteomes" id="UP001497512">
    <property type="component" value="Chromosome 6"/>
</dbReference>
<evidence type="ECO:0008006" key="7">
    <source>
        <dbReference type="Google" id="ProtNLM"/>
    </source>
</evidence>
<dbReference type="InterPro" id="IPR048979">
    <property type="entry name" value="AP5B1_middle"/>
</dbReference>
<protein>
    <recommendedName>
        <fullName evidence="7">Adaptor-related protein complex 5 beta subunit</fullName>
    </recommendedName>
</protein>
<dbReference type="InterPro" id="IPR048981">
    <property type="entry name" value="AP5B1_C"/>
</dbReference>
<organism evidence="5 6">
    <name type="scientific">Sphagnum troendelagicum</name>
    <dbReference type="NCBI Taxonomy" id="128251"/>
    <lineage>
        <taxon>Eukaryota</taxon>
        <taxon>Viridiplantae</taxon>
        <taxon>Streptophyta</taxon>
        <taxon>Embryophyta</taxon>
        <taxon>Bryophyta</taxon>
        <taxon>Sphagnophytina</taxon>
        <taxon>Sphagnopsida</taxon>
        <taxon>Sphagnales</taxon>
        <taxon>Sphagnaceae</taxon>
        <taxon>Sphagnum</taxon>
    </lineage>
</organism>
<feature type="domain" description="AP5B1 middle" evidence="2">
    <location>
        <begin position="528"/>
        <end position="687"/>
    </location>
</feature>
<dbReference type="Pfam" id="PF21588">
    <property type="entry name" value="AP5B1_middle"/>
    <property type="match status" value="2"/>
</dbReference>
<accession>A0ABP0UU19</accession>
<dbReference type="EMBL" id="OZ019898">
    <property type="protein sequence ID" value="CAK9230098.1"/>
    <property type="molecule type" value="Genomic_DNA"/>
</dbReference>
<evidence type="ECO:0000313" key="5">
    <source>
        <dbReference type="EMBL" id="CAK9230098.1"/>
    </source>
</evidence>
<dbReference type="Pfam" id="PF21589">
    <property type="entry name" value="AP5B1_barrel"/>
    <property type="match status" value="1"/>
</dbReference>
<sequence>MAAEKGSGKLLLVSDWEQLLQDFRTSHDLQHKWLTSWPGLTIIDQALQSITKKESPLKPQLLNFLEENAELLVGSDTVAGVSMLVESLRNILPAPVDGSLITHTLKEQMMVMVTTVAITVDAIHNATPQLEMLTEILLVFISRTNYAADRHVRATACECLRELELAHPCLLHVCVAHVFALCQSERTHAGQSYKILLTVILHNMACHMYTIKSRSSGAQPFLSITIPLVPFSVPPFLAASSPRQESLSVPAKELTAGSLKEFKRAVAYLLQRSELLTEFGMLEFVARFINIARALNLHGSLLKPQFSSLVHTFSPVLCHVVLLIYSQFMDAFEGDEDVILKRLFYLCRETHQPLPVRLLGVHWLLGVENLQKDKHSVIAPLASGLYPLVFDPLSLKAAKLVALAHCAASLASSSSSSSSSPLVSKSPPLTPNPQPKLKPKTSSSPGNRRVGLYKVLAIGDSPVDPASRILDEGLLCVSAFTWLPSSSTETYTTFHALHKFLTAAIPHQNQSSALEVAAFTDSSLFKTIQLILVKMALKLRYLVPQILALLDRLMECNTHQSLGEHLLRTFNEDLLPELEPNCNLPAYFPLIERLAENVDIPPVGLLGLLTIYVRKRVEEHKGDGGLKLWLRGSQVLGICRTVLMHHKSSRIFQSLSNLLSLMCLFFPDLEVRDTARLYLRMLISVPGNRIQEMLSYGDERVEEVNAPQYTNVSSLLHSPSAAGSQPRQPLLLVGAYIRLTRENSLLVRHSWSLVLYNTFQTGVDGGYKDVGLVGQFSKIVVEEVSEHPKEEIKLLKYGTDQEKGGSSTKGVIVIDNPSSSFEDREGPHSEPVRRVMDARTSEILGILRQHFEEIPDFRNGLGVKINIRCQLRFMGETLQRMRAEADGTSDSEDLVDVYSGNLEAWPAIYAVVISFTSTGLYGQIPSVHVPFLLSEAPERKLQALRVEAAKDDKDIFSETVIIELEPRQPVPTLVDAKIIFSDEDGTSVSGQLDSIPVGIEDLFLRAPVPVDVLPHNYSDYYFTLFDALFEAYQSEGGGLGPWGLEETTKGGLGSFLVLIFLPPRYHLLLKMEVSDWSTLVRIRTDHWPCLAHVDEFLEALIMSR</sequence>
<name>A0ABP0UU19_9BRYO</name>
<dbReference type="InterPro" id="IPR038741">
    <property type="entry name" value="AP5B1"/>
</dbReference>
<feature type="domain" description="AP-5 complex subunit beta-1 beta-barrel" evidence="3">
    <location>
        <begin position="908"/>
        <end position="995"/>
    </location>
</feature>
<dbReference type="PANTHER" id="PTHR34033">
    <property type="entry name" value="AP-5 COMPLEX SUBUNIT BETA-1"/>
    <property type="match status" value="1"/>
</dbReference>
<feature type="compositionally biased region" description="Low complexity" evidence="1">
    <location>
        <begin position="412"/>
        <end position="427"/>
    </location>
</feature>
<dbReference type="Pfam" id="PF21590">
    <property type="entry name" value="AP5B1_C"/>
    <property type="match status" value="1"/>
</dbReference>
<feature type="domain" description="AP5B1 C-terminal" evidence="4">
    <location>
        <begin position="1054"/>
        <end position="1099"/>
    </location>
</feature>
<evidence type="ECO:0000259" key="2">
    <source>
        <dbReference type="Pfam" id="PF21588"/>
    </source>
</evidence>
<reference evidence="5" key="1">
    <citation type="submission" date="2024-02" db="EMBL/GenBank/DDBJ databases">
        <authorList>
            <consortium name="ELIXIR-Norway"/>
            <consortium name="Elixir Norway"/>
        </authorList>
    </citation>
    <scope>NUCLEOTIDE SEQUENCE</scope>
</reference>
<gene>
    <name evidence="5" type="ORF">CSSPTR1EN2_LOCUS20063</name>
</gene>